<comment type="caution">
    <text evidence="1">The sequence shown here is derived from an EMBL/GenBank/DDBJ whole genome shotgun (WGS) entry which is preliminary data.</text>
</comment>
<dbReference type="SUPFAM" id="SSF51161">
    <property type="entry name" value="Trimeric LpxA-like enzymes"/>
    <property type="match status" value="1"/>
</dbReference>
<name>A0A0J6WIY8_9MYCO</name>
<evidence type="ECO:0008006" key="3">
    <source>
        <dbReference type="Google" id="ProtNLM"/>
    </source>
</evidence>
<proteinExistence type="predicted"/>
<gene>
    <name evidence="1" type="ORF">MOBUDSM44075_00254</name>
</gene>
<reference evidence="1 2" key="1">
    <citation type="journal article" date="2015" name="Genome Biol. Evol.">
        <title>Characterization of Three Mycobacterium spp. with Potential Use in Bioremediation by Genome Sequencing and Comparative Genomics.</title>
        <authorList>
            <person name="Das S."/>
            <person name="Pettersson B.M."/>
            <person name="Behra P.R."/>
            <person name="Ramesh M."/>
            <person name="Dasgupta S."/>
            <person name="Bhattacharya A."/>
            <person name="Kirsebom L.A."/>
        </authorList>
    </citation>
    <scope>NUCLEOTIDE SEQUENCE [LARGE SCALE GENOMIC DNA]</scope>
    <source>
        <strain evidence="1 2">DSM 44075</strain>
    </source>
</reference>
<dbReference type="Gene3D" id="2.160.10.10">
    <property type="entry name" value="Hexapeptide repeat proteins"/>
    <property type="match status" value="1"/>
</dbReference>
<protein>
    <recommendedName>
        <fullName evidence="3">Acetyltransferase</fullName>
    </recommendedName>
</protein>
<dbReference type="RefSeq" id="WP_048421824.1">
    <property type="nucleotide sequence ID" value="NZ_JYNU01000002.1"/>
</dbReference>
<organism evidence="1 2">
    <name type="scientific">Mycolicibacterium obuense</name>
    <dbReference type="NCBI Taxonomy" id="1807"/>
    <lineage>
        <taxon>Bacteria</taxon>
        <taxon>Bacillati</taxon>
        <taxon>Actinomycetota</taxon>
        <taxon>Actinomycetes</taxon>
        <taxon>Mycobacteriales</taxon>
        <taxon>Mycobacteriaceae</taxon>
        <taxon>Mycolicibacterium</taxon>
    </lineage>
</organism>
<dbReference type="InterPro" id="IPR011004">
    <property type="entry name" value="Trimer_LpxA-like_sf"/>
</dbReference>
<evidence type="ECO:0000313" key="1">
    <source>
        <dbReference type="EMBL" id="KMO81687.1"/>
    </source>
</evidence>
<evidence type="ECO:0000313" key="2">
    <source>
        <dbReference type="Proteomes" id="UP000036313"/>
    </source>
</evidence>
<dbReference type="AlphaFoldDB" id="A0A0J6WIY8"/>
<dbReference type="EMBL" id="JYNU01000002">
    <property type="protein sequence ID" value="KMO81687.1"/>
    <property type="molecule type" value="Genomic_DNA"/>
</dbReference>
<dbReference type="Proteomes" id="UP000036313">
    <property type="component" value="Unassembled WGS sequence"/>
</dbReference>
<accession>A0A0J6WIY8</accession>
<sequence length="263" mass="27995">MKKKVEMLVWLLPGSGLKNRLLRMFGHDVAASAHIAPLLAVNVGRAVIGESAMIGPLNVFRRVRLLKVGNGASIGSLNTISAHPAYQALHPDVGVLVMGDGAIITSRHNIDCSGNVALGDMSGIAGQRTTILSHEIDIMLDVQSAGWVSIGERSVVLTNCLVLKGAVLPPHSLLVANSMLSRPRKAHQAPGVYAGSPAEFIRSISLEGGSWFEREESATTTLRVDLPRSMRSNGNRRAFVVSPAPPSTEKGLDGCERRLGCEI</sequence>